<comment type="caution">
    <text evidence="2">The sequence shown here is derived from an EMBL/GenBank/DDBJ whole genome shotgun (WGS) entry which is preliminary data.</text>
</comment>
<accession>A0ABP4KDH4</accession>
<dbReference type="Proteomes" id="UP001422759">
    <property type="component" value="Unassembled WGS sequence"/>
</dbReference>
<protein>
    <submittedName>
        <fullName evidence="2">Uncharacterized protein</fullName>
    </submittedName>
</protein>
<evidence type="ECO:0000313" key="2">
    <source>
        <dbReference type="EMBL" id="GAA1500570.1"/>
    </source>
</evidence>
<keyword evidence="3" id="KW-1185">Reference proteome</keyword>
<feature type="region of interest" description="Disordered" evidence="1">
    <location>
        <begin position="1"/>
        <end position="21"/>
    </location>
</feature>
<evidence type="ECO:0000256" key="1">
    <source>
        <dbReference type="SAM" id="MobiDB-lite"/>
    </source>
</evidence>
<name>A0ABP4KDH4_9ACTN</name>
<organism evidence="2 3">
    <name type="scientific">Kitasatospora kazusensis</name>
    <dbReference type="NCBI Taxonomy" id="407974"/>
    <lineage>
        <taxon>Bacteria</taxon>
        <taxon>Bacillati</taxon>
        <taxon>Actinomycetota</taxon>
        <taxon>Actinomycetes</taxon>
        <taxon>Kitasatosporales</taxon>
        <taxon>Streptomycetaceae</taxon>
        <taxon>Kitasatospora</taxon>
    </lineage>
</organism>
<sequence>MPETGGQVLDQAPAVDQRGGVGMTEDMHSVLRHAANFCALIGGGTVPACTSAGFHTPRLKIDR</sequence>
<evidence type="ECO:0000313" key="3">
    <source>
        <dbReference type="Proteomes" id="UP001422759"/>
    </source>
</evidence>
<proteinExistence type="predicted"/>
<reference evidence="3" key="1">
    <citation type="journal article" date="2019" name="Int. J. Syst. Evol. Microbiol.">
        <title>The Global Catalogue of Microorganisms (GCM) 10K type strain sequencing project: providing services to taxonomists for standard genome sequencing and annotation.</title>
        <authorList>
            <consortium name="The Broad Institute Genomics Platform"/>
            <consortium name="The Broad Institute Genome Sequencing Center for Infectious Disease"/>
            <person name="Wu L."/>
            <person name="Ma J."/>
        </authorList>
    </citation>
    <scope>NUCLEOTIDE SEQUENCE [LARGE SCALE GENOMIC DNA]</scope>
    <source>
        <strain evidence="3">JCM 14560</strain>
    </source>
</reference>
<gene>
    <name evidence="2" type="ORF">GCM10009760_62250</name>
</gene>
<dbReference type="EMBL" id="BAAANT010000072">
    <property type="protein sequence ID" value="GAA1500570.1"/>
    <property type="molecule type" value="Genomic_DNA"/>
</dbReference>